<keyword evidence="14" id="KW-1133">Transmembrane helix</keyword>
<dbReference type="GO" id="GO:0007004">
    <property type="term" value="P:telomere maintenance via telomerase"/>
    <property type="evidence" value="ECO:0007669"/>
    <property type="project" value="TreeGrafter"/>
</dbReference>
<evidence type="ECO:0000256" key="7">
    <source>
        <dbReference type="ARBA" id="ARBA00022723"/>
    </source>
</evidence>
<keyword evidence="8 13" id="KW-0460">Magnesium</keyword>
<dbReference type="PANTHER" id="PTHR12066:SF0">
    <property type="entry name" value="TELOMERASE REVERSE TRANSCRIPTASE"/>
    <property type="match status" value="1"/>
</dbReference>
<dbReference type="EC" id="2.7.7.49" evidence="2 13"/>
<reference evidence="16 17" key="1">
    <citation type="journal article" date="2016" name="G3 (Bethesda)">
        <title>First Draft Assembly and Annotation of the Genome of a California Endemic Oak Quercus lobata Nee (Fagaceae).</title>
        <authorList>
            <person name="Sork V.L."/>
            <person name="Fitz-Gibbon S.T."/>
            <person name="Puiu D."/>
            <person name="Crepeau M."/>
            <person name="Gugger P.F."/>
            <person name="Sherman R."/>
            <person name="Stevens K."/>
            <person name="Langley C.H."/>
            <person name="Pellegrini M."/>
            <person name="Salzberg S.L."/>
        </authorList>
    </citation>
    <scope>NUCLEOTIDE SEQUENCE [LARGE SCALE GENOMIC DNA]</scope>
    <source>
        <strain evidence="16 17">cv. SW786</strain>
    </source>
</reference>
<keyword evidence="9 13" id="KW-0779">Telomere</keyword>
<keyword evidence="14" id="KW-0812">Transmembrane</keyword>
<dbReference type="Proteomes" id="UP000594261">
    <property type="component" value="Chromosome 5"/>
</dbReference>
<evidence type="ECO:0000313" key="16">
    <source>
        <dbReference type="EnsemblPlants" id="QL05p060653:mrna"/>
    </source>
</evidence>
<proteinExistence type="inferred from homology"/>
<feature type="domain" description="Reverse transcriptase" evidence="15">
    <location>
        <begin position="696"/>
        <end position="1095"/>
    </location>
</feature>
<reference evidence="16" key="2">
    <citation type="submission" date="2021-01" db="UniProtKB">
        <authorList>
            <consortium name="EnsemblPlants"/>
        </authorList>
    </citation>
    <scope>IDENTIFICATION</scope>
</reference>
<dbReference type="PANTHER" id="PTHR12066">
    <property type="entry name" value="TELOMERASE REVERSE TRANSCRIPTASE"/>
    <property type="match status" value="1"/>
</dbReference>
<evidence type="ECO:0000259" key="15">
    <source>
        <dbReference type="PROSITE" id="PS50878"/>
    </source>
</evidence>
<dbReference type="GO" id="GO:0000781">
    <property type="term" value="C:chromosome, telomeric region"/>
    <property type="evidence" value="ECO:0007669"/>
    <property type="project" value="UniProtKB-SubCell"/>
</dbReference>
<dbReference type="GO" id="GO:0070034">
    <property type="term" value="F:telomerase RNA binding"/>
    <property type="evidence" value="ECO:0007669"/>
    <property type="project" value="TreeGrafter"/>
</dbReference>
<accession>A0A7N2LRS1</accession>
<evidence type="ECO:0000256" key="2">
    <source>
        <dbReference type="ARBA" id="ARBA00012493"/>
    </source>
</evidence>
<evidence type="ECO:0000256" key="5">
    <source>
        <dbReference type="ARBA" id="ARBA00022679"/>
    </source>
</evidence>
<dbReference type="PRINTS" id="PR01365">
    <property type="entry name" value="TELOMERASERT"/>
</dbReference>
<dbReference type="InParanoid" id="A0A7N2LRS1"/>
<evidence type="ECO:0000256" key="9">
    <source>
        <dbReference type="ARBA" id="ARBA00022895"/>
    </source>
</evidence>
<evidence type="ECO:0000256" key="1">
    <source>
        <dbReference type="ARBA" id="ARBA00008001"/>
    </source>
</evidence>
<feature type="transmembrane region" description="Helical" evidence="14">
    <location>
        <begin position="110"/>
        <end position="131"/>
    </location>
</feature>
<keyword evidence="11 13" id="KW-0539">Nucleus</keyword>
<comment type="function">
    <text evidence="13">Telomerase is a ribonucleoprotein enzyme essential for the replication of chromosome termini in most eukaryotes. It elongates telomeres. It is a reverse transcriptase that adds simple sequence repeats to chromosome ends by copying a template sequence within the RNA component of the enzyme.</text>
</comment>
<keyword evidence="4 13" id="KW-0158">Chromosome</keyword>
<dbReference type="Gene3D" id="3.30.70.2630">
    <property type="match status" value="1"/>
</dbReference>
<evidence type="ECO:0000256" key="4">
    <source>
        <dbReference type="ARBA" id="ARBA00022454"/>
    </source>
</evidence>
<dbReference type="EnsemblPlants" id="QL05p060653:mrna">
    <property type="protein sequence ID" value="QL05p060653:mrna"/>
    <property type="gene ID" value="QL05p060653"/>
</dbReference>
<dbReference type="GO" id="GO:0046872">
    <property type="term" value="F:metal ion binding"/>
    <property type="evidence" value="ECO:0007669"/>
    <property type="project" value="UniProtKB-KW"/>
</dbReference>
<dbReference type="Gene3D" id="1.10.132.70">
    <property type="match status" value="1"/>
</dbReference>
<evidence type="ECO:0000256" key="10">
    <source>
        <dbReference type="ARBA" id="ARBA00022918"/>
    </source>
</evidence>
<dbReference type="GO" id="GO:0003720">
    <property type="term" value="F:telomerase activity"/>
    <property type="evidence" value="ECO:0007669"/>
    <property type="project" value="InterPro"/>
</dbReference>
<dbReference type="FunCoup" id="A0A7N2LRS1">
    <property type="interactions" value="200"/>
</dbReference>
<dbReference type="Pfam" id="PF21399">
    <property type="entry name" value="TERT_C"/>
    <property type="match status" value="1"/>
</dbReference>
<evidence type="ECO:0000256" key="3">
    <source>
        <dbReference type="ARBA" id="ARBA00016182"/>
    </source>
</evidence>
<dbReference type="PROSITE" id="PS50878">
    <property type="entry name" value="RT_POL"/>
    <property type="match status" value="1"/>
</dbReference>
<dbReference type="GO" id="GO:0042162">
    <property type="term" value="F:telomeric DNA binding"/>
    <property type="evidence" value="ECO:0007669"/>
    <property type="project" value="TreeGrafter"/>
</dbReference>
<dbReference type="EMBL" id="LRBV02000005">
    <property type="status" value="NOT_ANNOTATED_CDS"/>
    <property type="molecule type" value="Genomic_DNA"/>
</dbReference>
<organism evidence="16 17">
    <name type="scientific">Quercus lobata</name>
    <name type="common">Valley oak</name>
    <dbReference type="NCBI Taxonomy" id="97700"/>
    <lineage>
        <taxon>Eukaryota</taxon>
        <taxon>Viridiplantae</taxon>
        <taxon>Streptophyta</taxon>
        <taxon>Embryophyta</taxon>
        <taxon>Tracheophyta</taxon>
        <taxon>Spermatophyta</taxon>
        <taxon>Magnoliopsida</taxon>
        <taxon>eudicotyledons</taxon>
        <taxon>Gunneridae</taxon>
        <taxon>Pentapetalae</taxon>
        <taxon>rosids</taxon>
        <taxon>fabids</taxon>
        <taxon>Fagales</taxon>
        <taxon>Fagaceae</taxon>
        <taxon>Quercus</taxon>
    </lineage>
</organism>
<comment type="catalytic activity">
    <reaction evidence="12 13">
        <text>DNA(n) + a 2'-deoxyribonucleoside 5'-triphosphate = DNA(n+1) + diphosphate</text>
        <dbReference type="Rhea" id="RHEA:22508"/>
        <dbReference type="Rhea" id="RHEA-COMP:17339"/>
        <dbReference type="Rhea" id="RHEA-COMP:17340"/>
        <dbReference type="ChEBI" id="CHEBI:33019"/>
        <dbReference type="ChEBI" id="CHEBI:61560"/>
        <dbReference type="ChEBI" id="CHEBI:173112"/>
        <dbReference type="EC" id="2.7.7.49"/>
    </reaction>
</comment>
<dbReference type="CDD" id="cd01648">
    <property type="entry name" value="TERT"/>
    <property type="match status" value="1"/>
</dbReference>
<keyword evidence="5 13" id="KW-0808">Transferase</keyword>
<evidence type="ECO:0000256" key="6">
    <source>
        <dbReference type="ARBA" id="ARBA00022695"/>
    </source>
</evidence>
<comment type="similarity">
    <text evidence="1 13">Belongs to the reverse transcriptase family. Telomerase subfamily.</text>
</comment>
<evidence type="ECO:0000256" key="11">
    <source>
        <dbReference type="ARBA" id="ARBA00023242"/>
    </source>
</evidence>
<dbReference type="InterPro" id="IPR000477">
    <property type="entry name" value="RT_dom"/>
</dbReference>
<keyword evidence="7 13" id="KW-0479">Metal-binding</keyword>
<dbReference type="InterPro" id="IPR003545">
    <property type="entry name" value="Telomerase_RT"/>
</dbReference>
<dbReference type="OMA" id="NCYPSID"/>
<keyword evidence="17" id="KW-1185">Reference proteome</keyword>
<evidence type="ECO:0000256" key="13">
    <source>
        <dbReference type="RuleBase" id="RU365061"/>
    </source>
</evidence>
<protein>
    <recommendedName>
        <fullName evidence="3 13">Telomerase reverse transcriptase</fullName>
        <ecNumber evidence="2 13">2.7.7.49</ecNumber>
    </recommendedName>
    <alternativeName>
        <fullName evidence="13">Telomerase catalytic subunit</fullName>
    </alternativeName>
</protein>
<evidence type="ECO:0000256" key="8">
    <source>
        <dbReference type="ARBA" id="ARBA00022842"/>
    </source>
</evidence>
<keyword evidence="10 13" id="KW-0695">RNA-directed DNA polymerase</keyword>
<dbReference type="Gene3D" id="1.10.357.90">
    <property type="match status" value="1"/>
</dbReference>
<evidence type="ECO:0000256" key="14">
    <source>
        <dbReference type="SAM" id="Phobius"/>
    </source>
</evidence>
<dbReference type="Gramene" id="QL05p060653:mrna">
    <property type="protein sequence ID" value="QL05p060653:mrna"/>
    <property type="gene ID" value="QL05p060653"/>
</dbReference>
<keyword evidence="6 13" id="KW-0548">Nucleotidyltransferase</keyword>
<name>A0A7N2LRS1_QUELO</name>
<dbReference type="InterPro" id="IPR021891">
    <property type="entry name" value="Telomerase_RBD"/>
</dbReference>
<sequence>MVKTKKRRRVPEVLWRLFRKRARSLASTIESLLPSSMSSLVRDEKDPPQYRKLLNQCFLVVSENAPPLSRFNPHSRWSQSQIVQRTIEILISEQPMSSNVICNAYDKASFLSFFVLLTMFLLSTFFGKWGLQINHSTPIMELLCSPAWCLLLQRVGDDVMLYLLKYTSIFVPVPCKKHYQVSGPPISDLCLKFSSQTLEPQDQPTSLDKCGSNKKRALVDCANSMLEIQKLSRDCVGSNVRRCSRSFSRLHGNKCSRTSLLEEVTPIIGTGTNNTEGDSNEELPKISNQIVAKSRKRSRPFSWLRHRKRRHLNFEETSIKTSSATILTEKDSVSGRLQDDVNSCLNSCEKMPCFSVSQAPKPLVVAKGAYINRKSMFYDMERSSSMFPVKHILNSLKSNIAGAKFLIGNIFGLSEINATQEMPCCQSSGFCVNKSACMYHSLVKLFKRVVRRTQCCQHLRLLDKHCAVPELNDTGKSSTNFKLSIGTILLCTSCAESKKNVPEKAHGFHTAYCKETEPQFEANTCYCLRSQVVSFVWAMIRSIVPTELLGTPSNWRILRRNITWFIQLRRFEKFSLKKCVHKLKVSEFPFLSTQNISCCFSNQKQKYATGESVDMHKGSRRLDDAAYALRHKLLESWIFWLFSCLVVPLVQANFYVTETEHGNQDIYYYRKSVWEKLINNTVTCLKDQGYRDLDDVTVRNIMKNRKFGFSKLRLRPKGNDMRMLANLKASSRMPTQKSSLENQSCGMHGKGKPCPKKVKFNQFKSVNIALRDTHAVLKGMLEEPEKLGSSVFDYNDVYRKLCPFLIGLKNRLATMPGAFVVVSDVRKAFDSIDQDKLLTVMKDIIQKDEYLLKESHQVVCTKKSVWVHKNLVLMDQNMSTPKVTSSVPYRLLHTVFVNQRLTGTHLVFVLNDKGILVYFVMAGELEWSRHVKKEEFFFILKEHVKYNVLQFDKKFFVQGVGIPQGSALSPLLCSLYYGHLERNLIIPFLEKTSKGASKDISRRHISMDASAEESSGDRYILLRFTDDHLFISTSKKQAASYFSRLQRGFCEYNCYMNDGKFSHNFDIGQLSGIPSSRAYVGEDGISFLRWCGLLLNCCTLEVQADYTKYLNNHLSSTLTVSWQSKPGRHLRAKLCSFMRPKCHPIFFDSNINSAAVIRLNIYQAFLVCAMKFHCYVCDLSCICKLHAGFYLHIIERSLRYMYKLIKKRMHSACHYSDVQPILQLEEEEVEWLGFYAYIQVLKRKESRHKQLISSLRNKLEHTIPTSVPLPPQLKYAVDASHSSLIWNIKY</sequence>
<comment type="subcellular location">
    <subcellularLocation>
        <location evidence="13">Nucleus</location>
    </subcellularLocation>
    <subcellularLocation>
        <location evidence="13">Chromosome</location>
        <location evidence="13">Telomere</location>
    </subcellularLocation>
</comment>
<dbReference type="Pfam" id="PF12009">
    <property type="entry name" value="Telomerase_RBD"/>
    <property type="match status" value="1"/>
</dbReference>
<evidence type="ECO:0000256" key="12">
    <source>
        <dbReference type="ARBA" id="ARBA00048173"/>
    </source>
</evidence>
<evidence type="ECO:0000313" key="17">
    <source>
        <dbReference type="Proteomes" id="UP000594261"/>
    </source>
</evidence>
<keyword evidence="14" id="KW-0472">Membrane</keyword>
<dbReference type="SMART" id="SM00975">
    <property type="entry name" value="Telomerase_RBD"/>
    <property type="match status" value="1"/>
</dbReference>
<dbReference type="InterPro" id="IPR049139">
    <property type="entry name" value="TERT_C"/>
</dbReference>
<dbReference type="GO" id="GO:0000333">
    <property type="term" value="C:telomerase catalytic core complex"/>
    <property type="evidence" value="ECO:0007669"/>
    <property type="project" value="TreeGrafter"/>
</dbReference>